<comment type="similarity">
    <text evidence="5">Belongs to the RimM family.</text>
</comment>
<evidence type="ECO:0000313" key="8">
    <source>
        <dbReference type="EMBL" id="AFU97905.1"/>
    </source>
</evidence>
<keyword evidence="4 5" id="KW-0143">Chaperone</keyword>
<feature type="domain" description="Ribosome maturation factor RimM PRC barrel" evidence="7">
    <location>
        <begin position="103"/>
        <end position="176"/>
    </location>
</feature>
<dbReference type="InterPro" id="IPR056792">
    <property type="entry name" value="PRC_RimM"/>
</dbReference>
<dbReference type="InterPro" id="IPR009000">
    <property type="entry name" value="Transl_B-barrel_sf"/>
</dbReference>
<keyword evidence="2 5" id="KW-0690">Ribosome biogenesis</keyword>
<dbReference type="GO" id="GO:0005840">
    <property type="term" value="C:ribosome"/>
    <property type="evidence" value="ECO:0007669"/>
    <property type="project" value="InterPro"/>
</dbReference>
<dbReference type="EMBL" id="CP003746">
    <property type="protein sequence ID" value="AFU97905.1"/>
    <property type="molecule type" value="Genomic_DNA"/>
</dbReference>
<dbReference type="GO" id="GO:0005737">
    <property type="term" value="C:cytoplasm"/>
    <property type="evidence" value="ECO:0007669"/>
    <property type="project" value="UniProtKB-SubCell"/>
</dbReference>
<keyword evidence="1 5" id="KW-0963">Cytoplasm</keyword>
<dbReference type="GO" id="GO:0043022">
    <property type="term" value="F:ribosome binding"/>
    <property type="evidence" value="ECO:0007669"/>
    <property type="project" value="InterPro"/>
</dbReference>
<evidence type="ECO:0000256" key="4">
    <source>
        <dbReference type="ARBA" id="ARBA00023186"/>
    </source>
</evidence>
<proteinExistence type="inferred from homology"/>
<dbReference type="Pfam" id="PF24986">
    <property type="entry name" value="PRC_RimM"/>
    <property type="match status" value="1"/>
</dbReference>
<evidence type="ECO:0000313" key="9">
    <source>
        <dbReference type="Proteomes" id="UP000000466"/>
    </source>
</evidence>
<protein>
    <recommendedName>
        <fullName evidence="5">Ribosome maturation factor RimM</fullName>
    </recommendedName>
</protein>
<reference evidence="8 9" key="1">
    <citation type="journal article" date="2013" name="Genome Announc.">
        <title>Complete genome sequence of Simiduia agarivorans SA1(T), a marine bacterium able to degrade a variety of polysaccharides.</title>
        <authorList>
            <person name="Lin S.Y."/>
            <person name="Shieh W.Y."/>
            <person name="Chen J.S."/>
            <person name="Tang S.L."/>
        </authorList>
    </citation>
    <scope>NUCLEOTIDE SEQUENCE [LARGE SCALE GENOMIC DNA]</scope>
    <source>
        <strain evidence="9">DSM 21679 / JCM 13881 / BCRC 17597 / SA1</strain>
    </source>
</reference>
<keyword evidence="9" id="KW-1185">Reference proteome</keyword>
<dbReference type="SUPFAM" id="SSF50447">
    <property type="entry name" value="Translation proteins"/>
    <property type="match status" value="1"/>
</dbReference>
<dbReference type="AlphaFoldDB" id="K4KI69"/>
<dbReference type="OrthoDB" id="9783509at2"/>
<dbReference type="GO" id="GO:0006364">
    <property type="term" value="P:rRNA processing"/>
    <property type="evidence" value="ECO:0007669"/>
    <property type="project" value="UniProtKB-UniRule"/>
</dbReference>
<evidence type="ECO:0000256" key="5">
    <source>
        <dbReference type="HAMAP-Rule" id="MF_00014"/>
    </source>
</evidence>
<dbReference type="Gene3D" id="2.30.30.240">
    <property type="entry name" value="PRC-barrel domain"/>
    <property type="match status" value="1"/>
</dbReference>
<organism evidence="8 9">
    <name type="scientific">Simiduia agarivorans (strain DSM 21679 / JCM 13881 / BCRC 17597 / SA1)</name>
    <dbReference type="NCBI Taxonomy" id="1117647"/>
    <lineage>
        <taxon>Bacteria</taxon>
        <taxon>Pseudomonadati</taxon>
        <taxon>Pseudomonadota</taxon>
        <taxon>Gammaproteobacteria</taxon>
        <taxon>Cellvibrionales</taxon>
        <taxon>Cellvibrionaceae</taxon>
        <taxon>Simiduia</taxon>
    </lineage>
</organism>
<accession>K4KI69</accession>
<evidence type="ECO:0000256" key="1">
    <source>
        <dbReference type="ARBA" id="ARBA00022490"/>
    </source>
</evidence>
<dbReference type="eggNOG" id="COG0806">
    <property type="taxonomic scope" value="Bacteria"/>
</dbReference>
<dbReference type="InterPro" id="IPR011033">
    <property type="entry name" value="PRC_barrel-like_sf"/>
</dbReference>
<dbReference type="GO" id="GO:0042274">
    <property type="term" value="P:ribosomal small subunit biogenesis"/>
    <property type="evidence" value="ECO:0007669"/>
    <property type="project" value="UniProtKB-UniRule"/>
</dbReference>
<name>K4KI69_SIMAS</name>
<dbReference type="Gene3D" id="2.40.30.60">
    <property type="entry name" value="RimM"/>
    <property type="match status" value="1"/>
</dbReference>
<dbReference type="Pfam" id="PF01782">
    <property type="entry name" value="RimM"/>
    <property type="match status" value="1"/>
</dbReference>
<dbReference type="KEGG" id="saga:M5M_03480"/>
<keyword evidence="3 5" id="KW-0698">rRNA processing</keyword>
<dbReference type="STRING" id="1117647.M5M_03480"/>
<sequence>MVDKQSNLIDVGRVTSVFGIKGWVKVHSDTEPPENIAGYSPWWLKTRHGVKAMEVEEFQPHGKGFIARFKGVDDRDGAEALARVTIAIERSQLPPLAPEEYYWHQLEGLKVINEYEGEPQVLGCVKHLLETGANDVLVVAPTEDSLDDRERLVPYVPGQFVKQVDLVEGLIRVEWDPDF</sequence>
<evidence type="ECO:0000256" key="3">
    <source>
        <dbReference type="ARBA" id="ARBA00022552"/>
    </source>
</evidence>
<dbReference type="Proteomes" id="UP000000466">
    <property type="component" value="Chromosome"/>
</dbReference>
<dbReference type="InterPro" id="IPR036976">
    <property type="entry name" value="RimM_N_sf"/>
</dbReference>
<dbReference type="RefSeq" id="WP_015046078.1">
    <property type="nucleotide sequence ID" value="NC_018868.3"/>
</dbReference>
<comment type="function">
    <text evidence="5">An accessory protein needed during the final step in the assembly of 30S ribosomal subunit, possibly for assembly of the head region. Essential for efficient processing of 16S rRNA. May be needed both before and after RbfA during the maturation of 16S rRNA. It has affinity for free ribosomal 30S subunits but not for 70S ribosomes.</text>
</comment>
<dbReference type="HAMAP" id="MF_00014">
    <property type="entry name" value="Ribosome_mat_RimM"/>
    <property type="match status" value="1"/>
</dbReference>
<comment type="subunit">
    <text evidence="5">Binds ribosomal protein uS19.</text>
</comment>
<dbReference type="PANTHER" id="PTHR33692:SF1">
    <property type="entry name" value="RIBOSOME MATURATION FACTOR RIMM"/>
    <property type="match status" value="1"/>
</dbReference>
<evidence type="ECO:0000259" key="7">
    <source>
        <dbReference type="Pfam" id="PF24986"/>
    </source>
</evidence>
<dbReference type="InterPro" id="IPR011961">
    <property type="entry name" value="RimM"/>
</dbReference>
<feature type="domain" description="RimM N-terminal" evidence="6">
    <location>
        <begin position="11"/>
        <end position="92"/>
    </location>
</feature>
<evidence type="ECO:0000256" key="2">
    <source>
        <dbReference type="ARBA" id="ARBA00022517"/>
    </source>
</evidence>
<dbReference type="PANTHER" id="PTHR33692">
    <property type="entry name" value="RIBOSOME MATURATION FACTOR RIMM"/>
    <property type="match status" value="1"/>
</dbReference>
<comment type="subcellular location">
    <subcellularLocation>
        <location evidence="5">Cytoplasm</location>
    </subcellularLocation>
</comment>
<dbReference type="NCBIfam" id="TIGR02273">
    <property type="entry name" value="16S_RimM"/>
    <property type="match status" value="1"/>
</dbReference>
<comment type="domain">
    <text evidence="5">The PRC barrel domain binds ribosomal protein uS19.</text>
</comment>
<gene>
    <name evidence="5 8" type="primary">rimM</name>
    <name evidence="8" type="ordered locus">M5M_03480</name>
</gene>
<dbReference type="HOGENOM" id="CLU_077636_1_0_6"/>
<dbReference type="InterPro" id="IPR002676">
    <property type="entry name" value="RimM_N"/>
</dbReference>
<dbReference type="SUPFAM" id="SSF50346">
    <property type="entry name" value="PRC-barrel domain"/>
    <property type="match status" value="1"/>
</dbReference>
<evidence type="ECO:0000259" key="6">
    <source>
        <dbReference type="Pfam" id="PF01782"/>
    </source>
</evidence>